<feature type="transmembrane region" description="Helical" evidence="7">
    <location>
        <begin position="337"/>
        <end position="358"/>
    </location>
</feature>
<dbReference type="InterPro" id="IPR004813">
    <property type="entry name" value="OPT"/>
</dbReference>
<evidence type="ECO:0000256" key="3">
    <source>
        <dbReference type="ARBA" id="ARBA00022448"/>
    </source>
</evidence>
<evidence type="ECO:0000256" key="5">
    <source>
        <dbReference type="ARBA" id="ARBA00022989"/>
    </source>
</evidence>
<reference evidence="8" key="1">
    <citation type="submission" date="2024-02" db="EMBL/GenBank/DDBJ databases">
        <authorList>
            <consortium name="ELIXIR-Norway"/>
            <consortium name="Elixir Norway"/>
        </authorList>
    </citation>
    <scope>NUCLEOTIDE SEQUENCE</scope>
</reference>
<feature type="transmembrane region" description="Helical" evidence="7">
    <location>
        <begin position="175"/>
        <end position="197"/>
    </location>
</feature>
<feature type="transmembrane region" description="Helical" evidence="7">
    <location>
        <begin position="119"/>
        <end position="141"/>
    </location>
</feature>
<feature type="transmembrane region" description="Helical" evidence="7">
    <location>
        <begin position="297"/>
        <end position="317"/>
    </location>
</feature>
<sequence length="697" mass="75951">MGNKNSKEPDPSWPASEEKYQLQQDGEAALGGTTLEDAYVGVEIPAWHNQITLRGLLVSLVLGTLFCIITHKLNLTVGVIPSLNISAGLLGFFFIKTWTKVLSKCGIWSTPFTRQENTVIQTCVVSCYGIAFSGGFGSYLLGMDQKTHDLVVSTSATSAAPVIELPGNQLVKNPALGWMIGFLITVSFLGIFSIVALRKIMIIDYNLTYPSGTATAILINSFHSPEGAEVAKKQVKVLGKNFTLSFAFSFFKWFFSGIGDNCGFDNFPTLGLTAFNNRLYFDFSLTYVGAGMICPHIVNVSLLLGAILSWGLMWPLIQKHQGDWYPAGLSTTNFKGLYGYKVFIAIALILGDGFYNVVKITIISAHSMFIHHKNRQQLPVVAEGELDMLEKDKKRRDLVFLKEGIPLWAAGAGYVCLAAISIGVMPQIFTPVKWYFVLICYIIAPILAFCNAYGCGLTDWSLASTYGKLGLFIFAAWAGANGGVLVGLAVCGVMMSIVSTASDLMQDFKTGYLTLSSPRSMFVSQLVGTLMGCFLAPATFWMFYKAFDLGDPNGEYPAPYALVYRSMAVVGVEGFKVLPTHCLQLCYGFFAAGVAINAVRNLLPKKVSQYIPIPMAMAIPFYIGGYFAIDMFLGTVIKFYWERRNRKKSDIFTPAVAAGLICGDGVWTIPSAILALAKVNPPLCMQFLPAKVAANAG</sequence>
<proteinExistence type="inferred from homology"/>
<dbReference type="NCBIfam" id="TIGR00728">
    <property type="entry name" value="OPT_sfam"/>
    <property type="match status" value="1"/>
</dbReference>
<dbReference type="PANTHER" id="PTHR31645:SF0">
    <property type="entry name" value="OLIGOPEPTIDE TRANSPORTER YGL114W-RELATED"/>
    <property type="match status" value="1"/>
</dbReference>
<evidence type="ECO:0000256" key="4">
    <source>
        <dbReference type="ARBA" id="ARBA00022692"/>
    </source>
</evidence>
<dbReference type="InterPro" id="IPR045035">
    <property type="entry name" value="YSL-like"/>
</dbReference>
<evidence type="ECO:0000313" key="9">
    <source>
        <dbReference type="Proteomes" id="UP001497512"/>
    </source>
</evidence>
<evidence type="ECO:0000256" key="1">
    <source>
        <dbReference type="ARBA" id="ARBA00004141"/>
    </source>
</evidence>
<keyword evidence="4 7" id="KW-0812">Transmembrane</keyword>
<evidence type="ECO:0000256" key="7">
    <source>
        <dbReference type="SAM" id="Phobius"/>
    </source>
</evidence>
<feature type="transmembrane region" description="Helical" evidence="7">
    <location>
        <begin position="405"/>
        <end position="428"/>
    </location>
</feature>
<dbReference type="Pfam" id="PF03169">
    <property type="entry name" value="OPT"/>
    <property type="match status" value="1"/>
</dbReference>
<keyword evidence="9" id="KW-1185">Reference proteome</keyword>
<feature type="transmembrane region" description="Helical" evidence="7">
    <location>
        <begin position="522"/>
        <end position="544"/>
    </location>
</feature>
<name>A0ABP0TNE1_9BRYO</name>
<feature type="transmembrane region" description="Helical" evidence="7">
    <location>
        <begin position="79"/>
        <end position="98"/>
    </location>
</feature>
<evidence type="ECO:0000256" key="6">
    <source>
        <dbReference type="ARBA" id="ARBA00023136"/>
    </source>
</evidence>
<keyword evidence="3" id="KW-0813">Transport</keyword>
<organism evidence="8 9">
    <name type="scientific">Sphagnum troendelagicum</name>
    <dbReference type="NCBI Taxonomy" id="128251"/>
    <lineage>
        <taxon>Eukaryota</taxon>
        <taxon>Viridiplantae</taxon>
        <taxon>Streptophyta</taxon>
        <taxon>Embryophyta</taxon>
        <taxon>Bryophyta</taxon>
        <taxon>Sphagnophytina</taxon>
        <taxon>Sphagnopsida</taxon>
        <taxon>Sphagnales</taxon>
        <taxon>Sphagnaceae</taxon>
        <taxon>Sphagnum</taxon>
    </lineage>
</organism>
<feature type="transmembrane region" description="Helical" evidence="7">
    <location>
        <begin position="619"/>
        <end position="641"/>
    </location>
</feature>
<comment type="subcellular location">
    <subcellularLocation>
        <location evidence="1">Membrane</location>
        <topology evidence="1">Multi-pass membrane protein</topology>
    </subcellularLocation>
</comment>
<dbReference type="EMBL" id="OZ019905">
    <property type="protein sequence ID" value="CAK9200996.1"/>
    <property type="molecule type" value="Genomic_DNA"/>
</dbReference>
<feature type="transmembrane region" description="Helical" evidence="7">
    <location>
        <begin position="434"/>
        <end position="453"/>
    </location>
</feature>
<dbReference type="PANTHER" id="PTHR31645">
    <property type="entry name" value="OLIGOPEPTIDE TRANSPORTER YGL114W-RELATED"/>
    <property type="match status" value="1"/>
</dbReference>
<evidence type="ECO:0000313" key="8">
    <source>
        <dbReference type="EMBL" id="CAK9200996.1"/>
    </source>
</evidence>
<accession>A0ABP0TNE1</accession>
<keyword evidence="5 7" id="KW-1133">Transmembrane helix</keyword>
<protein>
    <submittedName>
        <fullName evidence="8">Uncharacterized protein</fullName>
    </submittedName>
</protein>
<feature type="transmembrane region" description="Helical" evidence="7">
    <location>
        <begin position="55"/>
        <end position="73"/>
    </location>
</feature>
<dbReference type="Proteomes" id="UP001497512">
    <property type="component" value="Chromosome 13"/>
</dbReference>
<gene>
    <name evidence="8" type="ORF">CSSPTR1EN2_LOCUS5686</name>
</gene>
<comment type="similarity">
    <text evidence="2">Belongs to the YSL (TC 2.A.67.2) family.</text>
</comment>
<evidence type="ECO:0000256" key="2">
    <source>
        <dbReference type="ARBA" id="ARBA00010276"/>
    </source>
</evidence>
<feature type="transmembrane region" description="Helical" evidence="7">
    <location>
        <begin position="484"/>
        <end position="501"/>
    </location>
</feature>
<feature type="transmembrane region" description="Helical" evidence="7">
    <location>
        <begin position="582"/>
        <end position="599"/>
    </location>
</feature>
<keyword evidence="6 7" id="KW-0472">Membrane</keyword>